<evidence type="ECO:0000256" key="4">
    <source>
        <dbReference type="ARBA" id="ARBA00022475"/>
    </source>
</evidence>
<feature type="transmembrane region" description="Helical" evidence="8">
    <location>
        <begin position="101"/>
        <end position="120"/>
    </location>
</feature>
<evidence type="ECO:0000256" key="8">
    <source>
        <dbReference type="SAM" id="Phobius"/>
    </source>
</evidence>
<keyword evidence="10" id="KW-1185">Reference proteome</keyword>
<dbReference type="PROSITE" id="PS01303">
    <property type="entry name" value="BCCT"/>
    <property type="match status" value="1"/>
</dbReference>
<dbReference type="EMBL" id="SSMC01000001">
    <property type="protein sequence ID" value="THD69265.1"/>
    <property type="molecule type" value="Genomic_DNA"/>
</dbReference>
<dbReference type="Proteomes" id="UP000305939">
    <property type="component" value="Unassembled WGS sequence"/>
</dbReference>
<name>A0A4S3M3E7_9FLAO</name>
<dbReference type="GO" id="GO:0022857">
    <property type="term" value="F:transmembrane transporter activity"/>
    <property type="evidence" value="ECO:0007669"/>
    <property type="project" value="InterPro"/>
</dbReference>
<evidence type="ECO:0000256" key="6">
    <source>
        <dbReference type="ARBA" id="ARBA00022989"/>
    </source>
</evidence>
<proteinExistence type="inferred from homology"/>
<feature type="transmembrane region" description="Helical" evidence="8">
    <location>
        <begin position="326"/>
        <end position="344"/>
    </location>
</feature>
<dbReference type="InterPro" id="IPR018093">
    <property type="entry name" value="BCCT_CS"/>
</dbReference>
<evidence type="ECO:0000256" key="7">
    <source>
        <dbReference type="ARBA" id="ARBA00023136"/>
    </source>
</evidence>
<accession>A0A4S3M3E7</accession>
<keyword evidence="5 8" id="KW-0812">Transmembrane</keyword>
<evidence type="ECO:0000313" key="10">
    <source>
        <dbReference type="Proteomes" id="UP000305939"/>
    </source>
</evidence>
<dbReference type="OrthoDB" id="9775735at2"/>
<comment type="caution">
    <text evidence="9">The sequence shown here is derived from an EMBL/GenBank/DDBJ whole genome shotgun (WGS) entry which is preliminary data.</text>
</comment>
<dbReference type="AlphaFoldDB" id="A0A4S3M3E7"/>
<dbReference type="NCBIfam" id="TIGR00842">
    <property type="entry name" value="bcct"/>
    <property type="match status" value="1"/>
</dbReference>
<evidence type="ECO:0000256" key="3">
    <source>
        <dbReference type="ARBA" id="ARBA00022448"/>
    </source>
</evidence>
<feature type="transmembrane region" description="Helical" evidence="8">
    <location>
        <begin position="21"/>
        <end position="42"/>
    </location>
</feature>
<keyword evidence="7 8" id="KW-0472">Membrane</keyword>
<keyword evidence="3" id="KW-0813">Transport</keyword>
<feature type="transmembrane region" description="Helical" evidence="8">
    <location>
        <begin position="454"/>
        <end position="473"/>
    </location>
</feature>
<protein>
    <submittedName>
        <fullName evidence="9">BCCT family transporter</fullName>
    </submittedName>
</protein>
<evidence type="ECO:0000256" key="1">
    <source>
        <dbReference type="ARBA" id="ARBA00004651"/>
    </source>
</evidence>
<keyword evidence="6 8" id="KW-1133">Transmembrane helix</keyword>
<dbReference type="PANTHER" id="PTHR30047:SF7">
    <property type="entry name" value="HIGH-AFFINITY CHOLINE TRANSPORT PROTEIN"/>
    <property type="match status" value="1"/>
</dbReference>
<feature type="transmembrane region" description="Helical" evidence="8">
    <location>
        <begin position="192"/>
        <end position="217"/>
    </location>
</feature>
<dbReference type="Pfam" id="PF02028">
    <property type="entry name" value="BCCT"/>
    <property type="match status" value="1"/>
</dbReference>
<evidence type="ECO:0000313" key="9">
    <source>
        <dbReference type="EMBL" id="THD69265.1"/>
    </source>
</evidence>
<feature type="transmembrane region" description="Helical" evidence="8">
    <location>
        <begin position="62"/>
        <end position="80"/>
    </location>
</feature>
<organism evidence="9 10">
    <name type="scientific">Robertkochia marina</name>
    <dbReference type="NCBI Taxonomy" id="1227945"/>
    <lineage>
        <taxon>Bacteria</taxon>
        <taxon>Pseudomonadati</taxon>
        <taxon>Bacteroidota</taxon>
        <taxon>Flavobacteriia</taxon>
        <taxon>Flavobacteriales</taxon>
        <taxon>Flavobacteriaceae</taxon>
        <taxon>Robertkochia</taxon>
    </lineage>
</organism>
<gene>
    <name evidence="9" type="ORF">E7Z59_02740</name>
</gene>
<keyword evidence="4" id="KW-1003">Cell membrane</keyword>
<dbReference type="InterPro" id="IPR000060">
    <property type="entry name" value="BCCT_transptr"/>
</dbReference>
<feature type="transmembrane region" description="Helical" evidence="8">
    <location>
        <begin position="479"/>
        <end position="499"/>
    </location>
</feature>
<dbReference type="RefSeq" id="WP_136334755.1">
    <property type="nucleotide sequence ID" value="NZ_QXMP01000001.1"/>
</dbReference>
<sequence length="546" mass="60369">MAKKVTRSTQSKSMFGFEVNPPVFFISTIVIVLAIALTLIFRESAEGFFADVQSGVANYADWFFIISVNIFLLFLIYLALSKYGTMRLGGDMARPEFSTGSWFAMLFSAGMGIGLLFFGVGEPVMHFQNPPWAEPETAEAATQAMNFTFLHWGFHPWAIYALVGLALAYFTYSRGLPLTIRSIFYPFLGDRIYGIIGDIIDIFAVLATLFGLATSLGFGVQQIASGLNHVFSMPNGIFTQMILIAIITVIASTSVALGVDKGVKVLSEWNMRIAFFLLILALVLGPTIYILRSFIENTGSYLFNFLQIATWGETFNGTTWQDNWTVFYWGWWIGWSPFVGMFIARISKGRSVREFILGVLLVPSLVTFFWMSTFGSSAIKQTMDGKSELAEAIDADIATALFVFFQDYPLTIVINVVAVLLIAGFFVTSSDSGSLVIDSLTSGGKIDSPVAQRIFWAVVEGAVAAVLLLGGGLQALQTATTVTGLPFAVILLVMCYSLLKGLREDWRKLQQKRSLKEQENYEEIISKIITKRSTSKKPKPFSDETN</sequence>
<feature type="transmembrane region" description="Helical" evidence="8">
    <location>
        <begin position="408"/>
        <end position="427"/>
    </location>
</feature>
<dbReference type="PANTHER" id="PTHR30047">
    <property type="entry name" value="HIGH-AFFINITY CHOLINE TRANSPORT PROTEIN-RELATED"/>
    <property type="match status" value="1"/>
</dbReference>
<comment type="subcellular location">
    <subcellularLocation>
        <location evidence="1">Cell membrane</location>
        <topology evidence="1">Multi-pass membrane protein</topology>
    </subcellularLocation>
</comment>
<reference evidence="9 10" key="1">
    <citation type="submission" date="2019-04" db="EMBL/GenBank/DDBJ databases">
        <title>Draft genome sequence of Robertkochia marina CC-AMO-30D.</title>
        <authorList>
            <person name="Hameed A."/>
            <person name="Lin S.-Y."/>
            <person name="Shahina M."/>
            <person name="Lai W.-A."/>
            <person name="Young C.-C."/>
        </authorList>
    </citation>
    <scope>NUCLEOTIDE SEQUENCE [LARGE SCALE GENOMIC DNA]</scope>
    <source>
        <strain evidence="9 10">CC-AMO-30D</strain>
    </source>
</reference>
<feature type="transmembrane region" description="Helical" evidence="8">
    <location>
        <begin position="271"/>
        <end position="291"/>
    </location>
</feature>
<comment type="similarity">
    <text evidence="2">Belongs to the BCCT transporter (TC 2.A.15) family.</text>
</comment>
<evidence type="ECO:0000256" key="5">
    <source>
        <dbReference type="ARBA" id="ARBA00022692"/>
    </source>
</evidence>
<feature type="transmembrane region" description="Helical" evidence="8">
    <location>
        <begin position="154"/>
        <end position="172"/>
    </location>
</feature>
<feature type="transmembrane region" description="Helical" evidence="8">
    <location>
        <begin position="356"/>
        <end position="379"/>
    </location>
</feature>
<evidence type="ECO:0000256" key="2">
    <source>
        <dbReference type="ARBA" id="ARBA00005658"/>
    </source>
</evidence>
<dbReference type="GO" id="GO:0005886">
    <property type="term" value="C:plasma membrane"/>
    <property type="evidence" value="ECO:0007669"/>
    <property type="project" value="UniProtKB-SubCell"/>
</dbReference>
<feature type="transmembrane region" description="Helical" evidence="8">
    <location>
        <begin position="237"/>
        <end position="259"/>
    </location>
</feature>